<dbReference type="InterPro" id="IPR051075">
    <property type="entry name" value="SCF_subunit_WD-repeat"/>
</dbReference>
<dbReference type="PROSITE" id="PS50181">
    <property type="entry name" value="FBOX"/>
    <property type="match status" value="1"/>
</dbReference>
<feature type="compositionally biased region" description="Pro residues" evidence="5">
    <location>
        <begin position="304"/>
        <end position="314"/>
    </location>
</feature>
<name>A0A1Y2IUY6_TRAC3</name>
<dbReference type="EMBL" id="KZ084096">
    <property type="protein sequence ID" value="OSD04424.1"/>
    <property type="molecule type" value="Genomic_DNA"/>
</dbReference>
<dbReference type="Pfam" id="PF00400">
    <property type="entry name" value="WD40"/>
    <property type="match status" value="4"/>
</dbReference>
<dbReference type="STRING" id="1353009.A0A1Y2IUY6"/>
<keyword evidence="8" id="KW-1185">Reference proteome</keyword>
<sequence length="666" mass="73103">MDHAQPTPQATLYMPIIPPPTPAPSPPIPQSYGFGPDPTLASHLSAFKSLSYAARRQHLQALIQECTPSELLFLSTTITPLLKRDFLRALPPEVSLYILSFIDDPRTLARAALVSRYWHELVNDEYLWKHMCRLHGFSRDAEAVEAYRREHLRQEALAQDNLLSLPSVPSGEACLSPVLLPRDYRPRPPSLEFPYRKYFIHEYIRTSNWLNKGKLLRIHRAQLYPPPPEPTMPGELGPNEPPIPPNPAIPTSVAIDSQWVVVGLANSRIHIFSARTGVLSRTLIGHEAGVWAVALISEGGDPVGLPPSTAPPEGDPLVATPSQDASLPPTLRAAVGLDKPGSPVRMRMRKPSFPDPFADGRRKPERPGVGKPSYPGGSSDGWGQPNALVVSGGCDKELRIWDVKSGYCIYVLRGHTSTVRCLKVLHGRPIAVSGSRDRTVRVWDVQRGRLLRVLQGHTQSVRSLDVCGNRIVSGSYDCTCRIWDVDTGACLHVLRGHFHQIYTVAFDGVRVASGGLDTTVRVWDASTGACLALLQGHTALVCQLQLTRTMLATGGSDGRVITFSLKDNAFNVIQRLAAHDSSVSGLQLDERFLVTSGNDGRVRLYEFEFDGRGGGGGSGGEAQCRFVRDMCEASESVWKVAYTRETCAILCKKGGKMVVEIYSFKP</sequence>
<dbReference type="InterPro" id="IPR019775">
    <property type="entry name" value="WD40_repeat_CS"/>
</dbReference>
<dbReference type="InterPro" id="IPR036047">
    <property type="entry name" value="F-box-like_dom_sf"/>
</dbReference>
<evidence type="ECO:0000313" key="8">
    <source>
        <dbReference type="Proteomes" id="UP000193067"/>
    </source>
</evidence>
<dbReference type="Pfam" id="PF12937">
    <property type="entry name" value="F-box-like"/>
    <property type="match status" value="1"/>
</dbReference>
<dbReference type="PANTHER" id="PTHR19872:SF9">
    <property type="entry name" value="UBIQUITIN-BINDING SDF UBIQUITIN LIGASE COMPLEX SUBUNIT"/>
    <property type="match status" value="1"/>
</dbReference>
<feature type="domain" description="F-box" evidence="6">
    <location>
        <begin position="84"/>
        <end position="131"/>
    </location>
</feature>
<feature type="repeat" description="WD" evidence="4">
    <location>
        <begin position="412"/>
        <end position="453"/>
    </location>
</feature>
<evidence type="ECO:0000256" key="1">
    <source>
        <dbReference type="ARBA" id="ARBA00022574"/>
    </source>
</evidence>
<dbReference type="Gene3D" id="1.20.1280.50">
    <property type="match status" value="1"/>
</dbReference>
<dbReference type="AlphaFoldDB" id="A0A1Y2IUY6"/>
<organism evidence="7 8">
    <name type="scientific">Trametes coccinea (strain BRFM310)</name>
    <name type="common">Pycnoporus coccineus</name>
    <dbReference type="NCBI Taxonomy" id="1353009"/>
    <lineage>
        <taxon>Eukaryota</taxon>
        <taxon>Fungi</taxon>
        <taxon>Dikarya</taxon>
        <taxon>Basidiomycota</taxon>
        <taxon>Agaricomycotina</taxon>
        <taxon>Agaricomycetes</taxon>
        <taxon>Polyporales</taxon>
        <taxon>Polyporaceae</taxon>
        <taxon>Trametes</taxon>
    </lineage>
</organism>
<evidence type="ECO:0000256" key="5">
    <source>
        <dbReference type="SAM" id="MobiDB-lite"/>
    </source>
</evidence>
<protein>
    <submittedName>
        <fullName evidence="7">WD40 repeat-like protein</fullName>
    </submittedName>
</protein>
<dbReference type="InterPro" id="IPR001810">
    <property type="entry name" value="F-box_dom"/>
</dbReference>
<dbReference type="PRINTS" id="PR00320">
    <property type="entry name" value="GPROTEINBRPT"/>
</dbReference>
<dbReference type="PROSITE" id="PS00678">
    <property type="entry name" value="WD_REPEATS_1"/>
    <property type="match status" value="3"/>
</dbReference>
<feature type="repeat" description="WD" evidence="4">
    <location>
        <begin position="576"/>
        <end position="608"/>
    </location>
</feature>
<dbReference type="PANTHER" id="PTHR19872">
    <property type="entry name" value="UBIQUITIN LIGASE SPECIFICITY FACTOR/HREP PROTEIN"/>
    <property type="match status" value="1"/>
</dbReference>
<keyword evidence="3" id="KW-0833">Ubl conjugation pathway</keyword>
<feature type="repeat" description="WD" evidence="4">
    <location>
        <begin position="454"/>
        <end position="493"/>
    </location>
</feature>
<dbReference type="SMART" id="SM00320">
    <property type="entry name" value="WD40"/>
    <property type="match status" value="6"/>
</dbReference>
<evidence type="ECO:0000259" key="6">
    <source>
        <dbReference type="PROSITE" id="PS50181"/>
    </source>
</evidence>
<dbReference type="InterPro" id="IPR001680">
    <property type="entry name" value="WD40_rpt"/>
</dbReference>
<reference evidence="7 8" key="1">
    <citation type="journal article" date="2015" name="Biotechnol. Biofuels">
        <title>Enhanced degradation of softwood versus hardwood by the white-rot fungus Pycnoporus coccineus.</title>
        <authorList>
            <person name="Couturier M."/>
            <person name="Navarro D."/>
            <person name="Chevret D."/>
            <person name="Henrissat B."/>
            <person name="Piumi F."/>
            <person name="Ruiz-Duenas F.J."/>
            <person name="Martinez A.T."/>
            <person name="Grigoriev I.V."/>
            <person name="Riley R."/>
            <person name="Lipzen A."/>
            <person name="Berrin J.G."/>
            <person name="Master E.R."/>
            <person name="Rosso M.N."/>
        </authorList>
    </citation>
    <scope>NUCLEOTIDE SEQUENCE [LARGE SCALE GENOMIC DNA]</scope>
    <source>
        <strain evidence="7 8">BRFM310</strain>
    </source>
</reference>
<dbReference type="SUPFAM" id="SSF81383">
    <property type="entry name" value="F-box domain"/>
    <property type="match status" value="1"/>
</dbReference>
<gene>
    <name evidence="7" type="ORF">PYCCODRAFT_1433305</name>
</gene>
<dbReference type="OrthoDB" id="190105at2759"/>
<dbReference type="Gene3D" id="2.130.10.10">
    <property type="entry name" value="YVTN repeat-like/Quinoprotein amine dehydrogenase"/>
    <property type="match status" value="2"/>
</dbReference>
<feature type="compositionally biased region" description="Basic and acidic residues" evidence="5">
    <location>
        <begin position="358"/>
        <end position="368"/>
    </location>
</feature>
<dbReference type="InterPro" id="IPR015943">
    <property type="entry name" value="WD40/YVTN_repeat-like_dom_sf"/>
</dbReference>
<proteinExistence type="predicted"/>
<feature type="repeat" description="WD" evidence="4">
    <location>
        <begin position="388"/>
        <end position="411"/>
    </location>
</feature>
<keyword evidence="1 4" id="KW-0853">WD repeat</keyword>
<feature type="region of interest" description="Disordered" evidence="5">
    <location>
        <begin position="303"/>
        <end position="382"/>
    </location>
</feature>
<feature type="repeat" description="WD" evidence="4">
    <location>
        <begin position="494"/>
        <end position="533"/>
    </location>
</feature>
<evidence type="ECO:0000256" key="2">
    <source>
        <dbReference type="ARBA" id="ARBA00022737"/>
    </source>
</evidence>
<dbReference type="PROSITE" id="PS50082">
    <property type="entry name" value="WD_REPEATS_2"/>
    <property type="match status" value="5"/>
</dbReference>
<dbReference type="SUPFAM" id="SSF50978">
    <property type="entry name" value="WD40 repeat-like"/>
    <property type="match status" value="1"/>
</dbReference>
<accession>A0A1Y2IUY6</accession>
<evidence type="ECO:0000256" key="3">
    <source>
        <dbReference type="ARBA" id="ARBA00022786"/>
    </source>
</evidence>
<dbReference type="InterPro" id="IPR036322">
    <property type="entry name" value="WD40_repeat_dom_sf"/>
</dbReference>
<dbReference type="SMART" id="SM00256">
    <property type="entry name" value="FBOX"/>
    <property type="match status" value="1"/>
</dbReference>
<dbReference type="SUPFAM" id="SSF50998">
    <property type="entry name" value="Quinoprotein alcohol dehydrogenase-like"/>
    <property type="match status" value="1"/>
</dbReference>
<keyword evidence="2" id="KW-0677">Repeat</keyword>
<dbReference type="PROSITE" id="PS50294">
    <property type="entry name" value="WD_REPEATS_REGION"/>
    <property type="match status" value="3"/>
</dbReference>
<dbReference type="CDD" id="cd00200">
    <property type="entry name" value="WD40"/>
    <property type="match status" value="1"/>
</dbReference>
<evidence type="ECO:0000256" key="4">
    <source>
        <dbReference type="PROSITE-ProRule" id="PRU00221"/>
    </source>
</evidence>
<dbReference type="Proteomes" id="UP000193067">
    <property type="component" value="Unassembled WGS sequence"/>
</dbReference>
<dbReference type="InterPro" id="IPR011047">
    <property type="entry name" value="Quinoprotein_ADH-like_sf"/>
</dbReference>
<dbReference type="InterPro" id="IPR020472">
    <property type="entry name" value="WD40_PAC1"/>
</dbReference>
<evidence type="ECO:0000313" key="7">
    <source>
        <dbReference type="EMBL" id="OSD04424.1"/>
    </source>
</evidence>